<dbReference type="AlphaFoldDB" id="A0AAV1AMG6"/>
<protein>
    <submittedName>
        <fullName evidence="2">Uncharacterized protein</fullName>
    </submittedName>
</protein>
<dbReference type="Proteomes" id="UP001157006">
    <property type="component" value="Chromosome 4"/>
</dbReference>
<evidence type="ECO:0000313" key="3">
    <source>
        <dbReference type="Proteomes" id="UP001157006"/>
    </source>
</evidence>
<proteinExistence type="predicted"/>
<organism evidence="2 3">
    <name type="scientific">Vicia faba</name>
    <name type="common">Broad bean</name>
    <name type="synonym">Faba vulgaris</name>
    <dbReference type="NCBI Taxonomy" id="3906"/>
    <lineage>
        <taxon>Eukaryota</taxon>
        <taxon>Viridiplantae</taxon>
        <taxon>Streptophyta</taxon>
        <taxon>Embryophyta</taxon>
        <taxon>Tracheophyta</taxon>
        <taxon>Spermatophyta</taxon>
        <taxon>Magnoliopsida</taxon>
        <taxon>eudicotyledons</taxon>
        <taxon>Gunneridae</taxon>
        <taxon>Pentapetalae</taxon>
        <taxon>rosids</taxon>
        <taxon>fabids</taxon>
        <taxon>Fabales</taxon>
        <taxon>Fabaceae</taxon>
        <taxon>Papilionoideae</taxon>
        <taxon>50 kb inversion clade</taxon>
        <taxon>NPAAA clade</taxon>
        <taxon>Hologalegina</taxon>
        <taxon>IRL clade</taxon>
        <taxon>Fabeae</taxon>
        <taxon>Vicia</taxon>
    </lineage>
</organism>
<gene>
    <name evidence="2" type="ORF">VFH_IV188240</name>
</gene>
<keyword evidence="3" id="KW-1185">Reference proteome</keyword>
<feature type="region of interest" description="Disordered" evidence="1">
    <location>
        <begin position="22"/>
        <end position="126"/>
    </location>
</feature>
<feature type="compositionally biased region" description="Basic and acidic residues" evidence="1">
    <location>
        <begin position="117"/>
        <end position="126"/>
    </location>
</feature>
<accession>A0AAV1AMG6</accession>
<sequence>EDYSDNDLIANVNPSIARRLMKRKSNQNDAKCVSKNKPAAKKSKDEGMAEKSIQTKGKKAQVHTARQPISKKRKEPESSDSDEESEFEIDAEETPIRRKLPSSKIARVPEVPTDNIYFHHPDNANR</sequence>
<feature type="compositionally biased region" description="Acidic residues" evidence="1">
    <location>
        <begin position="78"/>
        <end position="93"/>
    </location>
</feature>
<reference evidence="2 3" key="1">
    <citation type="submission" date="2023-01" db="EMBL/GenBank/DDBJ databases">
        <authorList>
            <person name="Kreplak J."/>
        </authorList>
    </citation>
    <scope>NUCLEOTIDE SEQUENCE [LARGE SCALE GENOMIC DNA]</scope>
</reference>
<name>A0AAV1AMG6_VICFA</name>
<evidence type="ECO:0000256" key="1">
    <source>
        <dbReference type="SAM" id="MobiDB-lite"/>
    </source>
</evidence>
<dbReference type="EMBL" id="OX451739">
    <property type="protein sequence ID" value="CAI8610557.1"/>
    <property type="molecule type" value="Genomic_DNA"/>
</dbReference>
<feature type="non-terminal residue" evidence="2">
    <location>
        <position position="1"/>
    </location>
</feature>
<evidence type="ECO:0000313" key="2">
    <source>
        <dbReference type="EMBL" id="CAI8610557.1"/>
    </source>
</evidence>